<protein>
    <submittedName>
        <fullName evidence="4">Alpha/beta fold hydrolase</fullName>
    </submittedName>
</protein>
<accession>A0A7X3LFE8</accession>
<dbReference type="InterPro" id="IPR050266">
    <property type="entry name" value="AB_hydrolase_sf"/>
</dbReference>
<dbReference type="SUPFAM" id="SSF53474">
    <property type="entry name" value="alpha/beta-Hydrolases"/>
    <property type="match status" value="1"/>
</dbReference>
<proteinExistence type="inferred from homology"/>
<feature type="domain" description="AB hydrolase-1" evidence="3">
    <location>
        <begin position="42"/>
        <end position="168"/>
    </location>
</feature>
<gene>
    <name evidence="4" type="ORF">GRF59_07950</name>
</gene>
<keyword evidence="2 4" id="KW-0378">Hydrolase</keyword>
<dbReference type="Pfam" id="PF00561">
    <property type="entry name" value="Abhydrolase_1"/>
    <property type="match status" value="1"/>
</dbReference>
<dbReference type="GO" id="GO:0004177">
    <property type="term" value="F:aminopeptidase activity"/>
    <property type="evidence" value="ECO:0007669"/>
    <property type="project" value="UniProtKB-EC"/>
</dbReference>
<dbReference type="PANTHER" id="PTHR43798">
    <property type="entry name" value="MONOACYLGLYCEROL LIPASE"/>
    <property type="match status" value="1"/>
</dbReference>
<evidence type="ECO:0000313" key="5">
    <source>
        <dbReference type="Proteomes" id="UP000460318"/>
    </source>
</evidence>
<dbReference type="GO" id="GO:0016020">
    <property type="term" value="C:membrane"/>
    <property type="evidence" value="ECO:0007669"/>
    <property type="project" value="TreeGrafter"/>
</dbReference>
<evidence type="ECO:0000256" key="1">
    <source>
        <dbReference type="ARBA" id="ARBA00010088"/>
    </source>
</evidence>
<dbReference type="Proteomes" id="UP000460318">
    <property type="component" value="Unassembled WGS sequence"/>
</dbReference>
<dbReference type="InterPro" id="IPR000073">
    <property type="entry name" value="AB_hydrolase_1"/>
</dbReference>
<evidence type="ECO:0000256" key="2">
    <source>
        <dbReference type="ARBA" id="ARBA00022801"/>
    </source>
</evidence>
<dbReference type="InterPro" id="IPR002410">
    <property type="entry name" value="Peptidase_S33"/>
</dbReference>
<organism evidence="4 5">
    <name type="scientific">Paenibacillus dendrobii</name>
    <dbReference type="NCBI Taxonomy" id="2691084"/>
    <lineage>
        <taxon>Bacteria</taxon>
        <taxon>Bacillati</taxon>
        <taxon>Bacillota</taxon>
        <taxon>Bacilli</taxon>
        <taxon>Bacillales</taxon>
        <taxon>Paenibacillaceae</taxon>
        <taxon>Paenibacillus</taxon>
    </lineage>
</organism>
<dbReference type="GO" id="GO:0006508">
    <property type="term" value="P:proteolysis"/>
    <property type="evidence" value="ECO:0007669"/>
    <property type="project" value="InterPro"/>
</dbReference>
<evidence type="ECO:0000259" key="3">
    <source>
        <dbReference type="Pfam" id="PF00561"/>
    </source>
</evidence>
<dbReference type="Gene3D" id="3.40.50.1820">
    <property type="entry name" value="alpha/beta hydrolase"/>
    <property type="match status" value="1"/>
</dbReference>
<reference evidence="4 5" key="1">
    <citation type="submission" date="2019-12" db="EMBL/GenBank/DDBJ databases">
        <title>Paenibacillus sp. nov., an endophytic bacterium isolated from the stem of Dendrobium.</title>
        <authorList>
            <person name="Zhao R."/>
        </authorList>
    </citation>
    <scope>NUCLEOTIDE SEQUENCE [LARGE SCALE GENOMIC DNA]</scope>
    <source>
        <strain evidence="4 5">HJL G12</strain>
    </source>
</reference>
<keyword evidence="5" id="KW-1185">Reference proteome</keyword>
<dbReference type="RefSeq" id="WP_160497059.1">
    <property type="nucleotide sequence ID" value="NZ_WUBI01000001.1"/>
</dbReference>
<dbReference type="EMBL" id="WUBI01000001">
    <property type="protein sequence ID" value="MWV43566.1"/>
    <property type="molecule type" value="Genomic_DNA"/>
</dbReference>
<dbReference type="PRINTS" id="PR00793">
    <property type="entry name" value="PROAMNOPTASE"/>
</dbReference>
<name>A0A7X3LFE8_9BACL</name>
<comment type="similarity">
    <text evidence="1">Belongs to the peptidase S33 family.</text>
</comment>
<evidence type="ECO:0000313" key="4">
    <source>
        <dbReference type="EMBL" id="MWV43566.1"/>
    </source>
</evidence>
<comment type="caution">
    <text evidence="4">The sequence shown here is derived from an EMBL/GenBank/DDBJ whole genome shotgun (WGS) entry which is preliminary data.</text>
</comment>
<dbReference type="AlphaFoldDB" id="A0A7X3LFE8"/>
<dbReference type="InterPro" id="IPR029058">
    <property type="entry name" value="AB_hydrolase_fold"/>
</dbReference>
<sequence length="340" mass="39760">MFLRRKTPKINDGFRSIACLEKLFIGGTEQWLLMRGKSDLLPVLLFLHGGPGSAQIGFAPYFQRELERHFVVVNWDQRGAGLSYRSDLNPETMNIEQFIADACEVTNYLQNRFRQNKIFIVGHSWGSIMGVLLAERFPEYYHAYIGIGQVVNMAKGERLSLQYVMRKSQEAGHKKALRELAALEENSYLDYRKLAIQRKWLSAFKGVMYRQSMMNVIVPKMLRSSEYHVLDILRFIRGARFSIRHMWTEVCDINLEGITKLQIPVFLCMGKHDYNTPFELAELFFNKLEAPIKTWEWFGNSAHCPNFEEPEKFNRHLIHLLYKVMERLSPSFTEEQQSKS</sequence>
<dbReference type="PANTHER" id="PTHR43798:SF33">
    <property type="entry name" value="HYDROLASE, PUTATIVE (AFU_ORTHOLOGUE AFUA_2G14860)-RELATED"/>
    <property type="match status" value="1"/>
</dbReference>